<dbReference type="PANTHER" id="PTHR33232:SF18">
    <property type="entry name" value="PROTEIN SIEVE ELEMENT OCCLUSION B-LIKE"/>
    <property type="match status" value="1"/>
</dbReference>
<evidence type="ECO:0000259" key="1">
    <source>
        <dbReference type="Pfam" id="PF14577"/>
    </source>
</evidence>
<name>A0A6A1VHT2_9ROSI</name>
<dbReference type="EMBL" id="RXIC02000023">
    <property type="protein sequence ID" value="KAB1212432.1"/>
    <property type="molecule type" value="Genomic_DNA"/>
</dbReference>
<dbReference type="Pfam" id="PF14577">
    <property type="entry name" value="SEO_C"/>
    <property type="match status" value="1"/>
</dbReference>
<dbReference type="GO" id="GO:0010088">
    <property type="term" value="P:phloem development"/>
    <property type="evidence" value="ECO:0007669"/>
    <property type="project" value="InterPro"/>
</dbReference>
<reference evidence="2 3" key="1">
    <citation type="journal article" date="2019" name="Plant Biotechnol. J.">
        <title>The red bayberry genome and genetic basis of sex determination.</title>
        <authorList>
            <person name="Jia H.M."/>
            <person name="Jia H.J."/>
            <person name="Cai Q.L."/>
            <person name="Wang Y."/>
            <person name="Zhao H.B."/>
            <person name="Yang W.F."/>
            <person name="Wang G.Y."/>
            <person name="Li Y.H."/>
            <person name="Zhan D.L."/>
            <person name="Shen Y.T."/>
            <person name="Niu Q.F."/>
            <person name="Chang L."/>
            <person name="Qiu J."/>
            <person name="Zhao L."/>
            <person name="Xie H.B."/>
            <person name="Fu W.Y."/>
            <person name="Jin J."/>
            <person name="Li X.W."/>
            <person name="Jiao Y."/>
            <person name="Zhou C.C."/>
            <person name="Tu T."/>
            <person name="Chai C.Y."/>
            <person name="Gao J.L."/>
            <person name="Fan L.J."/>
            <person name="van de Weg E."/>
            <person name="Wang J.Y."/>
            <person name="Gao Z.S."/>
        </authorList>
    </citation>
    <scope>NUCLEOTIDE SEQUENCE [LARGE SCALE GENOMIC DNA]</scope>
    <source>
        <tissue evidence="2">Leaves</tissue>
    </source>
</reference>
<evidence type="ECO:0000313" key="3">
    <source>
        <dbReference type="Proteomes" id="UP000516437"/>
    </source>
</evidence>
<proteinExistence type="predicted"/>
<sequence length="81" mass="9517">MRVVDEFEKWKGYVREIGFEICFREYHDKVLEGTRPCSRFDIPMGTGKIPEHMHCPHCPRVMETFISFKCCHVDGAMNGLH</sequence>
<comment type="caution">
    <text evidence="2">The sequence shown here is derived from an EMBL/GenBank/DDBJ whole genome shotgun (WGS) entry which is preliminary data.</text>
</comment>
<keyword evidence="3" id="KW-1185">Reference proteome</keyword>
<accession>A0A6A1VHT2</accession>
<protein>
    <recommendedName>
        <fullName evidence="1">Sieve element occlusion C-terminal domain-containing protein</fullName>
    </recommendedName>
</protein>
<dbReference type="AlphaFoldDB" id="A0A6A1VHT2"/>
<organism evidence="2 3">
    <name type="scientific">Morella rubra</name>
    <name type="common">Chinese bayberry</name>
    <dbReference type="NCBI Taxonomy" id="262757"/>
    <lineage>
        <taxon>Eukaryota</taxon>
        <taxon>Viridiplantae</taxon>
        <taxon>Streptophyta</taxon>
        <taxon>Embryophyta</taxon>
        <taxon>Tracheophyta</taxon>
        <taxon>Spermatophyta</taxon>
        <taxon>Magnoliopsida</taxon>
        <taxon>eudicotyledons</taxon>
        <taxon>Gunneridae</taxon>
        <taxon>Pentapetalae</taxon>
        <taxon>rosids</taxon>
        <taxon>fabids</taxon>
        <taxon>Fagales</taxon>
        <taxon>Myricaceae</taxon>
        <taxon>Morella</taxon>
    </lineage>
</organism>
<dbReference type="Proteomes" id="UP000516437">
    <property type="component" value="Chromosome 5"/>
</dbReference>
<dbReference type="InterPro" id="IPR027944">
    <property type="entry name" value="SEO_C"/>
</dbReference>
<feature type="domain" description="Sieve element occlusion C-terminal" evidence="1">
    <location>
        <begin position="2"/>
        <end position="72"/>
    </location>
</feature>
<dbReference type="PANTHER" id="PTHR33232">
    <property type="entry name" value="PROTEIN SIEVE ELEMENT OCCLUSION B-LIKE"/>
    <property type="match status" value="1"/>
</dbReference>
<gene>
    <name evidence="2" type="ORF">CJ030_MR5G023974</name>
</gene>
<dbReference type="InterPro" id="IPR039299">
    <property type="entry name" value="SEOA"/>
</dbReference>
<dbReference type="OrthoDB" id="1895250at2759"/>
<evidence type="ECO:0000313" key="2">
    <source>
        <dbReference type="EMBL" id="KAB1212432.1"/>
    </source>
</evidence>